<proteinExistence type="predicted"/>
<dbReference type="PANTHER" id="PTHR22789">
    <property type="entry name" value="FUCULOSE PHOSPHATE ALDOLASE"/>
    <property type="match status" value="1"/>
</dbReference>
<dbReference type="InterPro" id="IPR001303">
    <property type="entry name" value="Aldolase_II/adducin_N"/>
</dbReference>
<dbReference type="RefSeq" id="WP_116681759.1">
    <property type="nucleotide sequence ID" value="NZ_QURL01000001.1"/>
</dbReference>
<evidence type="ECO:0000259" key="3">
    <source>
        <dbReference type="SMART" id="SM01007"/>
    </source>
</evidence>
<evidence type="ECO:0000256" key="1">
    <source>
        <dbReference type="ARBA" id="ARBA00022723"/>
    </source>
</evidence>
<dbReference type="Gene3D" id="3.40.225.10">
    <property type="entry name" value="Class II aldolase/adducin N-terminal domain"/>
    <property type="match status" value="1"/>
</dbReference>
<dbReference type="GO" id="GO:0019323">
    <property type="term" value="P:pentose catabolic process"/>
    <property type="evidence" value="ECO:0007669"/>
    <property type="project" value="TreeGrafter"/>
</dbReference>
<dbReference type="SUPFAM" id="SSF53639">
    <property type="entry name" value="AraD/HMP-PK domain-like"/>
    <property type="match status" value="1"/>
</dbReference>
<dbReference type="GO" id="GO:0005829">
    <property type="term" value="C:cytosol"/>
    <property type="evidence" value="ECO:0007669"/>
    <property type="project" value="TreeGrafter"/>
</dbReference>
<dbReference type="InterPro" id="IPR050197">
    <property type="entry name" value="Aldolase_class_II_sugar_metab"/>
</dbReference>
<dbReference type="OrthoDB" id="5291399at2"/>
<dbReference type="SMART" id="SM01007">
    <property type="entry name" value="Aldolase_II"/>
    <property type="match status" value="1"/>
</dbReference>
<reference evidence="4 5" key="1">
    <citation type="submission" date="2018-08" db="EMBL/GenBank/DDBJ databases">
        <title>Fulvimarina sp. 85, whole genome shotgun sequence.</title>
        <authorList>
            <person name="Tuo L."/>
        </authorList>
    </citation>
    <scope>NUCLEOTIDE SEQUENCE [LARGE SCALE GENOMIC DNA]</scope>
    <source>
        <strain evidence="4 5">85</strain>
    </source>
</reference>
<accession>A0A371XB87</accession>
<evidence type="ECO:0000256" key="2">
    <source>
        <dbReference type="ARBA" id="ARBA00023239"/>
    </source>
</evidence>
<feature type="domain" description="Class II aldolase/adducin N-terminal" evidence="3">
    <location>
        <begin position="12"/>
        <end position="186"/>
    </location>
</feature>
<dbReference type="GO" id="GO:0016832">
    <property type="term" value="F:aldehyde-lyase activity"/>
    <property type="evidence" value="ECO:0007669"/>
    <property type="project" value="TreeGrafter"/>
</dbReference>
<evidence type="ECO:0000313" key="4">
    <source>
        <dbReference type="EMBL" id="RFC66506.1"/>
    </source>
</evidence>
<keyword evidence="1" id="KW-0479">Metal-binding</keyword>
<evidence type="ECO:0000313" key="5">
    <source>
        <dbReference type="Proteomes" id="UP000264310"/>
    </source>
</evidence>
<name>A0A371XB87_9HYPH</name>
<dbReference type="Proteomes" id="UP000264310">
    <property type="component" value="Unassembled WGS sequence"/>
</dbReference>
<organism evidence="4 5">
    <name type="scientific">Fulvimarina endophytica</name>
    <dbReference type="NCBI Taxonomy" id="2293836"/>
    <lineage>
        <taxon>Bacteria</taxon>
        <taxon>Pseudomonadati</taxon>
        <taxon>Pseudomonadota</taxon>
        <taxon>Alphaproteobacteria</taxon>
        <taxon>Hyphomicrobiales</taxon>
        <taxon>Aurantimonadaceae</taxon>
        <taxon>Fulvimarina</taxon>
    </lineage>
</organism>
<sequence>MNSQDGEADQRASLIETCLRMNAEGLNQGTSGNVSVRHGNGMLITPSGVPYTSMRPDMIVPMSLDGDWSGDMKPSSEWRMHLDIYRTRAEAEAVVHVHSTYATALSCLRRSIPAFHYMVGVAGGADIRCADYATFGTAELSEAMIEALDGRRACLLANHGQIAFGTSVERAYGLAVEVETLARQYAAACSLGEPVLIDGAEMQRILELFKTYGIQKPRS</sequence>
<comment type="caution">
    <text evidence="4">The sequence shown here is derived from an EMBL/GenBank/DDBJ whole genome shotgun (WGS) entry which is preliminary data.</text>
</comment>
<dbReference type="PANTHER" id="PTHR22789:SF0">
    <property type="entry name" value="3-OXO-TETRONATE 4-PHOSPHATE DECARBOXYLASE-RELATED"/>
    <property type="match status" value="1"/>
</dbReference>
<protein>
    <submittedName>
        <fullName evidence="4">Class II aldolase</fullName>
    </submittedName>
</protein>
<dbReference type="AlphaFoldDB" id="A0A371XB87"/>
<keyword evidence="2" id="KW-0456">Lyase</keyword>
<dbReference type="EMBL" id="QURL01000001">
    <property type="protein sequence ID" value="RFC66506.1"/>
    <property type="molecule type" value="Genomic_DNA"/>
</dbReference>
<keyword evidence="5" id="KW-1185">Reference proteome</keyword>
<dbReference type="Pfam" id="PF00596">
    <property type="entry name" value="Aldolase_II"/>
    <property type="match status" value="1"/>
</dbReference>
<dbReference type="InterPro" id="IPR036409">
    <property type="entry name" value="Aldolase_II/adducin_N_sf"/>
</dbReference>
<dbReference type="GO" id="GO:0046872">
    <property type="term" value="F:metal ion binding"/>
    <property type="evidence" value="ECO:0007669"/>
    <property type="project" value="UniProtKB-KW"/>
</dbReference>
<gene>
    <name evidence="4" type="ORF">DYI37_00205</name>
</gene>